<dbReference type="InterPro" id="IPR051531">
    <property type="entry name" value="N-acetyltransferase"/>
</dbReference>
<dbReference type="PANTHER" id="PTHR43792:SF1">
    <property type="entry name" value="N-ACETYLTRANSFERASE DOMAIN-CONTAINING PROTEIN"/>
    <property type="match status" value="1"/>
</dbReference>
<dbReference type="Pfam" id="PF13302">
    <property type="entry name" value="Acetyltransf_3"/>
    <property type="match status" value="1"/>
</dbReference>
<name>A0A5D0QWN3_9FLAO</name>
<dbReference type="AlphaFoldDB" id="A0A5D0QWN3"/>
<dbReference type="OrthoDB" id="9811523at2"/>
<accession>A0A5D0QWN3</accession>
<dbReference type="EMBL" id="VSKL01000003">
    <property type="protein sequence ID" value="TYB72888.1"/>
    <property type="molecule type" value="Genomic_DNA"/>
</dbReference>
<keyword evidence="2" id="KW-0808">Transferase</keyword>
<comment type="caution">
    <text evidence="2">The sequence shown here is derived from an EMBL/GenBank/DDBJ whole genome shotgun (WGS) entry which is preliminary data.</text>
</comment>
<dbReference type="Proteomes" id="UP000324358">
    <property type="component" value="Unassembled WGS sequence"/>
</dbReference>
<evidence type="ECO:0000259" key="1">
    <source>
        <dbReference type="PROSITE" id="PS51186"/>
    </source>
</evidence>
<dbReference type="InterPro" id="IPR000182">
    <property type="entry name" value="GNAT_dom"/>
</dbReference>
<keyword evidence="3" id="KW-1185">Reference proteome</keyword>
<dbReference type="Gene3D" id="3.40.630.30">
    <property type="match status" value="1"/>
</dbReference>
<gene>
    <name evidence="2" type="ORF">ES675_10115</name>
</gene>
<dbReference type="InterPro" id="IPR016181">
    <property type="entry name" value="Acyl_CoA_acyltransferase"/>
</dbReference>
<dbReference type="PANTHER" id="PTHR43792">
    <property type="entry name" value="GNAT FAMILY, PUTATIVE (AFU_ORTHOLOGUE AFUA_3G00765)-RELATED-RELATED"/>
    <property type="match status" value="1"/>
</dbReference>
<dbReference type="SUPFAM" id="SSF55729">
    <property type="entry name" value="Acyl-CoA N-acyltransferases (Nat)"/>
    <property type="match status" value="1"/>
</dbReference>
<evidence type="ECO:0000313" key="3">
    <source>
        <dbReference type="Proteomes" id="UP000324358"/>
    </source>
</evidence>
<dbReference type="GO" id="GO:0016747">
    <property type="term" value="F:acyltransferase activity, transferring groups other than amino-acyl groups"/>
    <property type="evidence" value="ECO:0007669"/>
    <property type="project" value="InterPro"/>
</dbReference>
<dbReference type="PROSITE" id="PS51186">
    <property type="entry name" value="GNAT"/>
    <property type="match status" value="1"/>
</dbReference>
<organism evidence="2 3">
    <name type="scientific">Bizionia algoritergicola</name>
    <dbReference type="NCBI Taxonomy" id="291187"/>
    <lineage>
        <taxon>Bacteria</taxon>
        <taxon>Pseudomonadati</taxon>
        <taxon>Bacteroidota</taxon>
        <taxon>Flavobacteriia</taxon>
        <taxon>Flavobacteriales</taxon>
        <taxon>Flavobacteriaceae</taxon>
        <taxon>Bizionia</taxon>
    </lineage>
</organism>
<protein>
    <submittedName>
        <fullName evidence="2">GNAT family N-acetyltransferase</fullName>
    </submittedName>
</protein>
<proteinExistence type="predicted"/>
<reference evidence="2 3" key="1">
    <citation type="submission" date="2019-08" db="EMBL/GenBank/DDBJ databases">
        <title>Genomes of Antarctic Bizionia species.</title>
        <authorList>
            <person name="Bowman J.P."/>
        </authorList>
    </citation>
    <scope>NUCLEOTIDE SEQUENCE [LARGE SCALE GENOMIC DNA]</scope>
    <source>
        <strain evidence="2 3">APA-1</strain>
    </source>
</reference>
<evidence type="ECO:0000313" key="2">
    <source>
        <dbReference type="EMBL" id="TYB72888.1"/>
    </source>
</evidence>
<sequence>MHMSLFTEIKTERLLLRKLKHTDWEAISYLRSDTDVNQFVKRPPAETLEKAIAFITKISNATDTNTSYYWVITEQGKDQMLGSISIWNFSEDRKTAEVGYDLNPIAQGKGIMDESLKNILRFGFNTLNLDNIEAYTQKNNTASINLLERNGFKLVVGKQDADNLENAVYALKQP</sequence>
<feature type="domain" description="N-acetyltransferase" evidence="1">
    <location>
        <begin position="14"/>
        <end position="174"/>
    </location>
</feature>